<reference evidence="2" key="1">
    <citation type="journal article" date="2019" name="Int. J. Syst. Evol. Microbiol.">
        <title>The Global Catalogue of Microorganisms (GCM) 10K type strain sequencing project: providing services to taxonomists for standard genome sequencing and annotation.</title>
        <authorList>
            <consortium name="The Broad Institute Genomics Platform"/>
            <consortium name="The Broad Institute Genome Sequencing Center for Infectious Disease"/>
            <person name="Wu L."/>
            <person name="Ma J."/>
        </authorList>
    </citation>
    <scope>NUCLEOTIDE SEQUENCE [LARGE SCALE GENOMIC DNA]</scope>
    <source>
        <strain evidence="2">JCM 14736</strain>
    </source>
</reference>
<dbReference type="EMBL" id="BAAAOB010000001">
    <property type="protein sequence ID" value="GAA1789088.1"/>
    <property type="molecule type" value="Genomic_DNA"/>
</dbReference>
<keyword evidence="2" id="KW-1185">Reference proteome</keyword>
<dbReference type="Proteomes" id="UP001500851">
    <property type="component" value="Unassembled WGS sequence"/>
</dbReference>
<dbReference type="PANTHER" id="PTHR30037">
    <property type="entry name" value="DNA-3-METHYLADENINE GLYCOSYLASE 1"/>
    <property type="match status" value="1"/>
</dbReference>
<dbReference type="RefSeq" id="WP_344031479.1">
    <property type="nucleotide sequence ID" value="NZ_BAAAOB010000001.1"/>
</dbReference>
<organism evidence="1 2">
    <name type="scientific">Leucobacter iarius</name>
    <dbReference type="NCBI Taxonomy" id="333963"/>
    <lineage>
        <taxon>Bacteria</taxon>
        <taxon>Bacillati</taxon>
        <taxon>Actinomycetota</taxon>
        <taxon>Actinomycetes</taxon>
        <taxon>Micrococcales</taxon>
        <taxon>Microbacteriaceae</taxon>
        <taxon>Leucobacter</taxon>
    </lineage>
</organism>
<accession>A0ABP4XR85</accession>
<dbReference type="Pfam" id="PF03352">
    <property type="entry name" value="Adenine_glyco"/>
    <property type="match status" value="1"/>
</dbReference>
<protein>
    <submittedName>
        <fullName evidence="1">DNA-3-methyladenine glycosylase I</fullName>
    </submittedName>
</protein>
<proteinExistence type="predicted"/>
<dbReference type="SUPFAM" id="SSF48150">
    <property type="entry name" value="DNA-glycosylase"/>
    <property type="match status" value="1"/>
</dbReference>
<name>A0ABP4XR85_9MICO</name>
<dbReference type="PANTHER" id="PTHR30037:SF4">
    <property type="entry name" value="DNA-3-METHYLADENINE GLYCOSYLASE I"/>
    <property type="match status" value="1"/>
</dbReference>
<evidence type="ECO:0000313" key="1">
    <source>
        <dbReference type="EMBL" id="GAA1789088.1"/>
    </source>
</evidence>
<dbReference type="Gene3D" id="1.10.340.30">
    <property type="entry name" value="Hypothetical protein, domain 2"/>
    <property type="match status" value="1"/>
</dbReference>
<dbReference type="InterPro" id="IPR011257">
    <property type="entry name" value="DNA_glycosylase"/>
</dbReference>
<dbReference type="InterPro" id="IPR052891">
    <property type="entry name" value="DNA-3mA_glycosylase"/>
</dbReference>
<sequence>MTDTPEALDQAPSTSAVSVGEAEPLARAAWALQSPMLTEYYDTEWGVPVFDERGVFERLTLEAFQSGLSWITILRKREAFRAAFDGFEPEAIADYGEADVERLLADEGIIRNRMKILATIGNARATLALRDDPKAGGLERLVWAAMPERSPLPETDAEVPSTSPESVALAKELKRRGFSFVGPTTVYALMSAIGIVDVHLRSSHRRGCSELWAVDGARTDVPLPFAR</sequence>
<gene>
    <name evidence="1" type="ORF">GCM10009768_17660</name>
</gene>
<evidence type="ECO:0000313" key="2">
    <source>
        <dbReference type="Proteomes" id="UP001500851"/>
    </source>
</evidence>
<dbReference type="InterPro" id="IPR005019">
    <property type="entry name" value="Adenine_glyco"/>
</dbReference>
<comment type="caution">
    <text evidence="1">The sequence shown here is derived from an EMBL/GenBank/DDBJ whole genome shotgun (WGS) entry which is preliminary data.</text>
</comment>